<sequence>MDLLRWPIKTWLQTLIIIAGVNGSAPAFNEGGIQRLCGVATDLSGVTGIGVGKVDDQKRHLEAALNAQKALTAATLAERDTKKAMIFAAAALAAGRCALKAAQQAAVLANKALIATRAAAGESGHITGIVELLLKATKQTGGTAGKCIVKNGQSTATDHTTLGGLGCPTTTDEAVAAKTIEQLTNLNEQGFAKLAGETSVVDGTANNVCAFLIGSNDAATHMWNHGDGTGNSVTIAHGMLKLKLHNTPSSNSAVTTQLNNLGSWGTGGATDNHKLFKAIGGLVKEDVHTCGETTEKAIKNFLESQSLKPLLSEAYKKAGEKTAETQAEEEINKATDKAKPTVDDLKALLEKVEIPKLKDGEINTKTLKQLNYNVDDTANLLSSLLQLKAKSEASTSCPKFDPKEDGKSSTETDTTCEKKGTGADCKDGCKWEGTGENKKCVVDPNYRPKQEEATKMLEERVMQGQKTERLNWKLKMRW</sequence>
<dbReference type="Gene3D" id="1.10.470.10">
    <property type="entry name" value="Variant Surface Glycoprotein, subunit A, domain 2"/>
    <property type="match status" value="1"/>
</dbReference>
<evidence type="ECO:0000256" key="9">
    <source>
        <dbReference type="SAM" id="SignalP"/>
    </source>
</evidence>
<evidence type="ECO:0000256" key="5">
    <source>
        <dbReference type="ARBA" id="ARBA00023136"/>
    </source>
</evidence>
<feature type="region of interest" description="Disordered" evidence="8">
    <location>
        <begin position="395"/>
        <end position="422"/>
    </location>
</feature>
<dbReference type="SUPFAM" id="SSF118251">
    <property type="entry name" value="Variant surface glycoprotein MITAT 1.2, VSG 221, C-terminal domain"/>
    <property type="match status" value="1"/>
</dbReference>
<evidence type="ECO:0000256" key="3">
    <source>
        <dbReference type="ARBA" id="ARBA00022475"/>
    </source>
</evidence>
<dbReference type="Gene3D" id="3.90.150.10">
    <property type="entry name" value="Variant Surface Glycoprotein, subunit A domain 1"/>
    <property type="match status" value="1"/>
</dbReference>
<evidence type="ECO:0000256" key="4">
    <source>
        <dbReference type="ARBA" id="ARBA00022622"/>
    </source>
</evidence>
<dbReference type="VEuPathDB" id="TriTrypDB:Tb427_000517000"/>
<protein>
    <submittedName>
        <fullName evidence="11">Variant surface glycoprotein 1125.1112</fullName>
    </submittedName>
</protein>
<dbReference type="VEuPathDB" id="TriTrypDB:Tb1125.11.20090"/>
<accession>A0A1J0R698</accession>
<dbReference type="EMBL" id="KX699418">
    <property type="protein sequence ID" value="APD73374.1"/>
    <property type="molecule type" value="Genomic_DNA"/>
</dbReference>
<keyword evidence="7" id="KW-0449">Lipoprotein</keyword>
<keyword evidence="6" id="KW-0325">Glycoprotein</keyword>
<evidence type="ECO:0000256" key="1">
    <source>
        <dbReference type="ARBA" id="ARBA00002523"/>
    </source>
</evidence>
<evidence type="ECO:0000259" key="10">
    <source>
        <dbReference type="Pfam" id="PF00913"/>
    </source>
</evidence>
<organism evidence="11">
    <name type="scientific">Trypanosoma brucei</name>
    <dbReference type="NCBI Taxonomy" id="5691"/>
    <lineage>
        <taxon>Eukaryota</taxon>
        <taxon>Discoba</taxon>
        <taxon>Euglenozoa</taxon>
        <taxon>Kinetoplastea</taxon>
        <taxon>Metakinetoplastina</taxon>
        <taxon>Trypanosomatida</taxon>
        <taxon>Trypanosomatidae</taxon>
        <taxon>Trypanosoma</taxon>
    </lineage>
</organism>
<dbReference type="SUPFAM" id="SSF58087">
    <property type="entry name" value="Variant surface glycoprotein (N-terminal domain)"/>
    <property type="match status" value="1"/>
</dbReference>
<evidence type="ECO:0000256" key="6">
    <source>
        <dbReference type="ARBA" id="ARBA00023180"/>
    </source>
</evidence>
<comment type="function">
    <text evidence="1">VSG forms a coat on the surface of the parasite. The trypanosome evades the immune response of the host by expressing a series of antigenically distinct VSGs from an estimated 1000 VSG genes.</text>
</comment>
<evidence type="ECO:0000256" key="8">
    <source>
        <dbReference type="SAM" id="MobiDB-lite"/>
    </source>
</evidence>
<feature type="domain" description="Trypanosome variant surface glycoprotein A-type N-terminal" evidence="10">
    <location>
        <begin position="27"/>
        <end position="381"/>
    </location>
</feature>
<keyword evidence="4" id="KW-0336">GPI-anchor</keyword>
<keyword evidence="5" id="KW-0472">Membrane</keyword>
<reference evidence="11" key="1">
    <citation type="submission" date="2016-08" db="EMBL/GenBank/DDBJ databases">
        <title>VSG repertoire of Trypanosoma brucei EATRO 1125.</title>
        <authorList>
            <person name="Cross G.A."/>
        </authorList>
    </citation>
    <scope>NUCLEOTIDE SEQUENCE</scope>
    <source>
        <strain evidence="11">EATRO 1125</strain>
    </source>
</reference>
<dbReference type="GO" id="GO:0005886">
    <property type="term" value="C:plasma membrane"/>
    <property type="evidence" value="ECO:0007669"/>
    <property type="project" value="UniProtKB-SubCell"/>
</dbReference>
<dbReference type="VEuPathDB" id="TriTrypDB:Tb11.0660"/>
<evidence type="ECO:0000256" key="2">
    <source>
        <dbReference type="ARBA" id="ARBA00004609"/>
    </source>
</evidence>
<dbReference type="AlphaFoldDB" id="A0A1J0R698"/>
<dbReference type="GO" id="GO:0042783">
    <property type="term" value="P:symbiont-mediated evasion of host immune response"/>
    <property type="evidence" value="ECO:0007669"/>
    <property type="project" value="InterPro"/>
</dbReference>
<feature type="chain" id="PRO_5012249815" evidence="9">
    <location>
        <begin position="24"/>
        <end position="478"/>
    </location>
</feature>
<dbReference type="InterPro" id="IPR001812">
    <property type="entry name" value="Trypano_VSG_A_N_dom"/>
</dbReference>
<dbReference type="Gene3D" id="4.10.110.20">
    <property type="entry name" value="Variant surface glycoprotein MITAT 1.2, VSG 221, C-terminal domain"/>
    <property type="match status" value="1"/>
</dbReference>
<keyword evidence="9" id="KW-0732">Signal</keyword>
<dbReference type="Pfam" id="PF00913">
    <property type="entry name" value="Trypan_glycop"/>
    <property type="match status" value="1"/>
</dbReference>
<dbReference type="GO" id="GO:0098552">
    <property type="term" value="C:side of membrane"/>
    <property type="evidence" value="ECO:0007669"/>
    <property type="project" value="UniProtKB-KW"/>
</dbReference>
<comment type="subcellular location">
    <subcellularLocation>
        <location evidence="2">Cell membrane</location>
        <topology evidence="2">Lipid-anchor</topology>
        <topology evidence="2">GPI-anchor</topology>
    </subcellularLocation>
</comment>
<feature type="signal peptide" evidence="9">
    <location>
        <begin position="1"/>
        <end position="23"/>
    </location>
</feature>
<keyword evidence="3" id="KW-1003">Cell membrane</keyword>
<evidence type="ECO:0000313" key="11">
    <source>
        <dbReference type="EMBL" id="APD73374.1"/>
    </source>
</evidence>
<feature type="compositionally biased region" description="Basic and acidic residues" evidence="8">
    <location>
        <begin position="400"/>
        <end position="422"/>
    </location>
</feature>
<evidence type="ECO:0000256" key="7">
    <source>
        <dbReference type="ARBA" id="ARBA00023288"/>
    </source>
</evidence>
<proteinExistence type="predicted"/>
<name>A0A1J0R698_9TRYP</name>
<dbReference type="InterPro" id="IPR027446">
    <property type="entry name" value="VSG_C_dom_sf"/>
</dbReference>